<protein>
    <submittedName>
        <fullName evidence="1">Uncharacterized protein</fullName>
    </submittedName>
</protein>
<dbReference type="EMBL" id="HF936305">
    <property type="protein sequence ID" value="CCX34132.1"/>
    <property type="molecule type" value="Genomic_DNA"/>
</dbReference>
<proteinExistence type="predicted"/>
<dbReference type="AlphaFoldDB" id="U4LUZ1"/>
<accession>U4LUZ1</accession>
<gene>
    <name evidence="1" type="ORF">PCON_02632</name>
</gene>
<keyword evidence="2" id="KW-1185">Reference proteome</keyword>
<organism evidence="1 2">
    <name type="scientific">Pyronema omphalodes (strain CBS 100304)</name>
    <name type="common">Pyronema confluens</name>
    <dbReference type="NCBI Taxonomy" id="1076935"/>
    <lineage>
        <taxon>Eukaryota</taxon>
        <taxon>Fungi</taxon>
        <taxon>Dikarya</taxon>
        <taxon>Ascomycota</taxon>
        <taxon>Pezizomycotina</taxon>
        <taxon>Pezizomycetes</taxon>
        <taxon>Pezizales</taxon>
        <taxon>Pyronemataceae</taxon>
        <taxon>Pyronema</taxon>
    </lineage>
</organism>
<evidence type="ECO:0000313" key="2">
    <source>
        <dbReference type="Proteomes" id="UP000018144"/>
    </source>
</evidence>
<name>U4LUZ1_PYROM</name>
<reference evidence="1 2" key="1">
    <citation type="journal article" date="2013" name="PLoS Genet.">
        <title>The genome and development-dependent transcriptomes of Pyronema confluens: a window into fungal evolution.</title>
        <authorList>
            <person name="Traeger S."/>
            <person name="Altegoer F."/>
            <person name="Freitag M."/>
            <person name="Gabaldon T."/>
            <person name="Kempken F."/>
            <person name="Kumar A."/>
            <person name="Marcet-Houben M."/>
            <person name="Poggeler S."/>
            <person name="Stajich J.E."/>
            <person name="Nowrousian M."/>
        </authorList>
    </citation>
    <scope>NUCLEOTIDE SEQUENCE [LARGE SCALE GENOMIC DNA]</scope>
    <source>
        <strain evidence="2">CBS 100304</strain>
        <tissue evidence="1">Vegetative mycelium</tissue>
    </source>
</reference>
<evidence type="ECO:0000313" key="1">
    <source>
        <dbReference type="EMBL" id="CCX34132.1"/>
    </source>
</evidence>
<sequence length="44" mass="4549">MEKVEILQPSAVNGGLRYVSGALQSASTANPAALVAHKLKLDEA</sequence>
<dbReference type="Proteomes" id="UP000018144">
    <property type="component" value="Unassembled WGS sequence"/>
</dbReference>